<dbReference type="InterPro" id="IPR036691">
    <property type="entry name" value="Endo/exonu/phosph_ase_sf"/>
</dbReference>
<proteinExistence type="predicted"/>
<dbReference type="SUPFAM" id="SSF56672">
    <property type="entry name" value="DNA/RNA polymerases"/>
    <property type="match status" value="1"/>
</dbReference>
<keyword evidence="4" id="KW-1185">Reference proteome</keyword>
<gene>
    <name evidence="3" type="ORF">RND81_02G097200</name>
</gene>
<dbReference type="EMBL" id="JBDFQZ010000002">
    <property type="protein sequence ID" value="KAK9749023.1"/>
    <property type="molecule type" value="Genomic_DNA"/>
</dbReference>
<dbReference type="InterPro" id="IPR000477">
    <property type="entry name" value="RT_dom"/>
</dbReference>
<dbReference type="SUPFAM" id="SSF56219">
    <property type="entry name" value="DNase I-like"/>
    <property type="match status" value="1"/>
</dbReference>
<accession>A0AAW1ML10</accession>
<dbReference type="PANTHER" id="PTHR33116:SF80">
    <property type="entry name" value="REVERSE TRANSCRIPTASE ZINC-BINDING DOMAIN-CONTAINING PROTEIN"/>
    <property type="match status" value="1"/>
</dbReference>
<dbReference type="Gene3D" id="3.60.10.10">
    <property type="entry name" value="Endonuclease/exonuclease/phosphatase"/>
    <property type="match status" value="1"/>
</dbReference>
<dbReference type="CDD" id="cd01650">
    <property type="entry name" value="RT_nLTR_like"/>
    <property type="match status" value="1"/>
</dbReference>
<reference evidence="3" key="1">
    <citation type="submission" date="2024-03" db="EMBL/GenBank/DDBJ databases">
        <title>WGS assembly of Saponaria officinalis var. Norfolk2.</title>
        <authorList>
            <person name="Jenkins J."/>
            <person name="Shu S."/>
            <person name="Grimwood J."/>
            <person name="Barry K."/>
            <person name="Goodstein D."/>
            <person name="Schmutz J."/>
            <person name="Leebens-Mack J."/>
            <person name="Osbourn A."/>
        </authorList>
    </citation>
    <scope>NUCLEOTIDE SEQUENCE [LARGE SCALE GENOMIC DNA]</scope>
    <source>
        <strain evidence="3">JIC</strain>
    </source>
</reference>
<feature type="domain" description="Reverse transcriptase" evidence="2">
    <location>
        <begin position="610"/>
        <end position="994"/>
    </location>
</feature>
<evidence type="ECO:0000256" key="1">
    <source>
        <dbReference type="SAM" id="MobiDB-lite"/>
    </source>
</evidence>
<evidence type="ECO:0000259" key="2">
    <source>
        <dbReference type="PROSITE" id="PS50878"/>
    </source>
</evidence>
<dbReference type="Proteomes" id="UP001443914">
    <property type="component" value="Unassembled WGS sequence"/>
</dbReference>
<dbReference type="Pfam" id="PF14111">
    <property type="entry name" value="DUF4283"/>
    <property type="match status" value="1"/>
</dbReference>
<comment type="caution">
    <text evidence="3">The sequence shown here is derived from an EMBL/GenBank/DDBJ whole genome shotgun (WGS) entry which is preliminary data.</text>
</comment>
<protein>
    <recommendedName>
        <fullName evidence="2">Reverse transcriptase domain-containing protein</fullName>
    </recommendedName>
</protein>
<dbReference type="PANTHER" id="PTHR33116">
    <property type="entry name" value="REVERSE TRANSCRIPTASE ZINC-BINDING DOMAIN-CONTAINING PROTEIN-RELATED-RELATED"/>
    <property type="match status" value="1"/>
</dbReference>
<name>A0AAW1ML10_SAPOF</name>
<dbReference type="PROSITE" id="PS50878">
    <property type="entry name" value="RT_POL"/>
    <property type="match status" value="1"/>
</dbReference>
<feature type="region of interest" description="Disordered" evidence="1">
    <location>
        <begin position="1"/>
        <end position="29"/>
    </location>
</feature>
<organism evidence="3 4">
    <name type="scientific">Saponaria officinalis</name>
    <name type="common">Common soapwort</name>
    <name type="synonym">Lychnis saponaria</name>
    <dbReference type="NCBI Taxonomy" id="3572"/>
    <lineage>
        <taxon>Eukaryota</taxon>
        <taxon>Viridiplantae</taxon>
        <taxon>Streptophyta</taxon>
        <taxon>Embryophyta</taxon>
        <taxon>Tracheophyta</taxon>
        <taxon>Spermatophyta</taxon>
        <taxon>Magnoliopsida</taxon>
        <taxon>eudicotyledons</taxon>
        <taxon>Gunneridae</taxon>
        <taxon>Pentapetalae</taxon>
        <taxon>Caryophyllales</taxon>
        <taxon>Caryophyllaceae</taxon>
        <taxon>Caryophylleae</taxon>
        <taxon>Saponaria</taxon>
    </lineage>
</organism>
<dbReference type="InterPro" id="IPR025558">
    <property type="entry name" value="DUF4283"/>
</dbReference>
<dbReference type="InterPro" id="IPR043502">
    <property type="entry name" value="DNA/RNA_pol_sf"/>
</dbReference>
<evidence type="ECO:0000313" key="3">
    <source>
        <dbReference type="EMBL" id="KAK9749023.1"/>
    </source>
</evidence>
<evidence type="ECO:0000313" key="4">
    <source>
        <dbReference type="Proteomes" id="UP001443914"/>
    </source>
</evidence>
<dbReference type="Pfam" id="PF00078">
    <property type="entry name" value="RVT_1"/>
    <property type="match status" value="1"/>
</dbReference>
<sequence length="1337" mass="152069">MNTNNTNNRKSTKNTKTNNSSGASSSGTLNSVSLEIHPLDFENELDVILEDTVLDEEIHDDRHSEEEVPAADKVEGLLQLTKEDVAGEIEYWSTAVFCYVLGANPPSTVINGFVKRVWKAYGVEMISFLPNGIFLVRFDTKEHQQTVVSNGHLLFDSKPVIVKEWSPDTELIKHDVKVVPVWMKLFGLDVKFWGNDCLVKIGGLVGKFIRSDAATSRKAFLRYARVLIEVRVDQAFPEELKFLDENGKLQILRVEYDWLPITCANCKGMGHNKDQCRRNAQRGMVKRVWRPKVVVPTQPQPQPVVPATPAPVVAPPATGTVATGEASFPRRIIARMLRNESGTSRVYTPGGLSFMDALNLSIHKGRGDVVINERVIHAKVWDKVRNKRFWFSLVYGLNKHEERESLWRNLKRYAGYVNGVWAVCGDFNSLLGLHERIGGNEVTNTENASFREVANVCQLHDLNAVGSFFTWNNKHEASTKIYSKIDRFVVNVQWLDSFPESFANFLPEGLFDHCPCVGKLEFGGARLSYVRLVHKLKRLKHPLRCLNKEQFNDIENPSHVATLHFQHYQRLLVDDPLNQDLCDAERQAAKELAKLSRARSVFLMQKVKDLWMEDGDENTYFFHASIKRRRMRNRVYQIHYVNNRLCTSPDQIREAFEDYYISLLGDAKPVSPIHRRVVQAGPCVTQEHVGILNAERSDEEIKNAMFDILDIKAPGPDGYSSQFFKDSWDIVGNDVISAIKNVFSSGQILKQCNNTILTLGPKVICNRLGRVLPALINPSQSAFIKGRDIVGNILICQDLVKLYKRKCCSPRVLLKLDLQKACDSIEWSFVLDMLDALGFPERFVRLIEQCITTPSYSIALNGEVFGFFRGKRGLRQGDPLSPLLFTVCLEYLSRILMTLQKHEKFRFHLMCKALGLSHLCFADDLLLFCKGGANSVLLMIRAFETFSKASGLKMSLGKSSIYSNGVAENLIERMATGLGIQRGRVPFKYLGVNISPKKLSVTDCDCLIEKVTERIRALGARHLSYAGRVVLIRSFLLSLQYYRARIFILPKIVMNKIEGLCRSFLWHGSGASNGPTLVSWEQICKPRKNGGLGFVRLHQWNVASLGKYAWWVQMKVDHLWVRWVHAVYLKGQSWSDYVPGSGSSWGWRKLCWVRDLLNMVQVGGMVTDEYSTAAVYARLVDQSSRMVGCLLRIVLSAWALLVATVVFFCGDKDESHDHIFFECEYSRKCVMLLSRWLGVQIPVRGTLGWWLRLRTRSLAMKQILGLAIAGLLYRLWWARNTARIESFVPLPRILYNDSRHDILTRVRVCNFTVVCSRVRLWVDDLQKRVCLALDRGL</sequence>